<dbReference type="SUPFAM" id="SSF52172">
    <property type="entry name" value="CheY-like"/>
    <property type="match status" value="1"/>
</dbReference>
<dbReference type="Pfam" id="PF00990">
    <property type="entry name" value="GGDEF"/>
    <property type="match status" value="1"/>
</dbReference>
<dbReference type="RefSeq" id="WP_229743627.1">
    <property type="nucleotide sequence ID" value="NZ_BMJQ01000004.1"/>
</dbReference>
<dbReference type="CDD" id="cd01949">
    <property type="entry name" value="GGDEF"/>
    <property type="match status" value="1"/>
</dbReference>
<evidence type="ECO:0000256" key="3">
    <source>
        <dbReference type="PROSITE-ProRule" id="PRU00169"/>
    </source>
</evidence>
<dbReference type="EMBL" id="BMJQ01000004">
    <property type="protein sequence ID" value="GGF14545.1"/>
    <property type="molecule type" value="Genomic_DNA"/>
</dbReference>
<dbReference type="NCBIfam" id="TIGR00254">
    <property type="entry name" value="GGDEF"/>
    <property type="match status" value="1"/>
</dbReference>
<evidence type="ECO:0000259" key="4">
    <source>
        <dbReference type="PROSITE" id="PS50110"/>
    </source>
</evidence>
<dbReference type="Gene3D" id="3.40.50.2300">
    <property type="match status" value="1"/>
</dbReference>
<feature type="modified residue" description="4-aspartylphosphate" evidence="3">
    <location>
        <position position="47"/>
    </location>
</feature>
<dbReference type="PROSITE" id="PS50887">
    <property type="entry name" value="GGDEF"/>
    <property type="match status" value="1"/>
</dbReference>
<dbReference type="SMART" id="SM00267">
    <property type="entry name" value="GGDEF"/>
    <property type="match status" value="1"/>
</dbReference>
<dbReference type="SMART" id="SM00448">
    <property type="entry name" value="REC"/>
    <property type="match status" value="1"/>
</dbReference>
<evidence type="ECO:0000256" key="2">
    <source>
        <dbReference type="ARBA" id="ARBA00034247"/>
    </source>
</evidence>
<evidence type="ECO:0000313" key="7">
    <source>
        <dbReference type="Proteomes" id="UP000646365"/>
    </source>
</evidence>
<dbReference type="Gene3D" id="3.30.70.270">
    <property type="match status" value="1"/>
</dbReference>
<organism evidence="6 7">
    <name type="scientific">Aliidongia dinghuensis</name>
    <dbReference type="NCBI Taxonomy" id="1867774"/>
    <lineage>
        <taxon>Bacteria</taxon>
        <taxon>Pseudomonadati</taxon>
        <taxon>Pseudomonadota</taxon>
        <taxon>Alphaproteobacteria</taxon>
        <taxon>Rhodospirillales</taxon>
        <taxon>Dongiaceae</taxon>
        <taxon>Aliidongia</taxon>
    </lineage>
</organism>
<dbReference type="PANTHER" id="PTHR45138:SF9">
    <property type="entry name" value="DIGUANYLATE CYCLASE DGCM-RELATED"/>
    <property type="match status" value="1"/>
</dbReference>
<feature type="domain" description="Response regulatory" evidence="4">
    <location>
        <begin position="1"/>
        <end position="114"/>
    </location>
</feature>
<comment type="catalytic activity">
    <reaction evidence="2">
        <text>2 GTP = 3',3'-c-di-GMP + 2 diphosphate</text>
        <dbReference type="Rhea" id="RHEA:24898"/>
        <dbReference type="ChEBI" id="CHEBI:33019"/>
        <dbReference type="ChEBI" id="CHEBI:37565"/>
        <dbReference type="ChEBI" id="CHEBI:58805"/>
        <dbReference type="EC" id="2.7.7.65"/>
    </reaction>
</comment>
<dbReference type="Proteomes" id="UP000646365">
    <property type="component" value="Unassembled WGS sequence"/>
</dbReference>
<dbReference type="InterPro" id="IPR000160">
    <property type="entry name" value="GGDEF_dom"/>
</dbReference>
<reference evidence="6" key="2">
    <citation type="submission" date="2020-09" db="EMBL/GenBank/DDBJ databases">
        <authorList>
            <person name="Sun Q."/>
            <person name="Zhou Y."/>
        </authorList>
    </citation>
    <scope>NUCLEOTIDE SEQUENCE</scope>
    <source>
        <strain evidence="6">CGMCC 1.15725</strain>
    </source>
</reference>
<dbReference type="AlphaFoldDB" id="A0A8J2YT72"/>
<dbReference type="InterPro" id="IPR043128">
    <property type="entry name" value="Rev_trsase/Diguanyl_cyclase"/>
</dbReference>
<protein>
    <recommendedName>
        <fullName evidence="1">diguanylate cyclase</fullName>
        <ecNumber evidence="1">2.7.7.65</ecNumber>
    </recommendedName>
</protein>
<dbReference type="GO" id="GO:1902201">
    <property type="term" value="P:negative regulation of bacterial-type flagellum-dependent cell motility"/>
    <property type="evidence" value="ECO:0007669"/>
    <property type="project" value="TreeGrafter"/>
</dbReference>
<proteinExistence type="predicted"/>
<dbReference type="FunFam" id="3.30.70.270:FF:000001">
    <property type="entry name" value="Diguanylate cyclase domain protein"/>
    <property type="match status" value="1"/>
</dbReference>
<dbReference type="Pfam" id="PF00072">
    <property type="entry name" value="Response_reg"/>
    <property type="match status" value="1"/>
</dbReference>
<keyword evidence="7" id="KW-1185">Reference proteome</keyword>
<name>A0A8J2YT72_9PROT</name>
<dbReference type="GO" id="GO:0000160">
    <property type="term" value="P:phosphorelay signal transduction system"/>
    <property type="evidence" value="ECO:0007669"/>
    <property type="project" value="InterPro"/>
</dbReference>
<evidence type="ECO:0000259" key="5">
    <source>
        <dbReference type="PROSITE" id="PS50887"/>
    </source>
</evidence>
<reference evidence="6" key="1">
    <citation type="journal article" date="2014" name="Int. J. Syst. Evol. Microbiol.">
        <title>Complete genome sequence of Corynebacterium casei LMG S-19264T (=DSM 44701T), isolated from a smear-ripened cheese.</title>
        <authorList>
            <consortium name="US DOE Joint Genome Institute (JGI-PGF)"/>
            <person name="Walter F."/>
            <person name="Albersmeier A."/>
            <person name="Kalinowski J."/>
            <person name="Ruckert C."/>
        </authorList>
    </citation>
    <scope>NUCLEOTIDE SEQUENCE</scope>
    <source>
        <strain evidence="6">CGMCC 1.15725</strain>
    </source>
</reference>
<accession>A0A8J2YT72</accession>
<dbReference type="PROSITE" id="PS50110">
    <property type="entry name" value="RESPONSE_REGULATORY"/>
    <property type="match status" value="1"/>
</dbReference>
<dbReference type="PANTHER" id="PTHR45138">
    <property type="entry name" value="REGULATORY COMPONENTS OF SENSORY TRANSDUCTION SYSTEM"/>
    <property type="match status" value="1"/>
</dbReference>
<dbReference type="GO" id="GO:0043709">
    <property type="term" value="P:cell adhesion involved in single-species biofilm formation"/>
    <property type="evidence" value="ECO:0007669"/>
    <property type="project" value="TreeGrafter"/>
</dbReference>
<feature type="domain" description="GGDEF" evidence="5">
    <location>
        <begin position="157"/>
        <end position="295"/>
    </location>
</feature>
<dbReference type="InterPro" id="IPR029787">
    <property type="entry name" value="Nucleotide_cyclase"/>
</dbReference>
<dbReference type="InterPro" id="IPR011006">
    <property type="entry name" value="CheY-like_superfamily"/>
</dbReference>
<dbReference type="EC" id="2.7.7.65" evidence="1"/>
<evidence type="ECO:0000313" key="6">
    <source>
        <dbReference type="EMBL" id="GGF14545.1"/>
    </source>
</evidence>
<gene>
    <name evidence="6" type="ORF">GCM10011611_20440</name>
</gene>
<dbReference type="GO" id="GO:0005886">
    <property type="term" value="C:plasma membrane"/>
    <property type="evidence" value="ECO:0007669"/>
    <property type="project" value="TreeGrafter"/>
</dbReference>
<comment type="caution">
    <text evidence="6">The sequence shown here is derived from an EMBL/GenBank/DDBJ whole genome shotgun (WGS) entry which is preliminary data.</text>
</comment>
<dbReference type="GO" id="GO:0052621">
    <property type="term" value="F:diguanylate cyclase activity"/>
    <property type="evidence" value="ECO:0007669"/>
    <property type="project" value="UniProtKB-EC"/>
</dbReference>
<dbReference type="InterPro" id="IPR050469">
    <property type="entry name" value="Diguanylate_Cyclase"/>
</dbReference>
<sequence>MIVDDAATNIEILNEVLGVEYDSLFAMDGATALQLAVDEQPDLILLDVVMPGLDGYEVCRRLKADPRTKGVPVIFISGLSEEADEAKGLEIGAIDYIAKPFSPPIVRARVRNHLQLKRYQDMLERLSVLDGLTGISNRRRFDEVLDHEWLRARRQGTPLSLIIIDVDCFKAYNDNYGHAAGDDCLRKVANMLANTARRTMDLVARYGGEEFVVIMPETDAAGGIVIAETLRRSVQALALAHTHSPVTNVVTVSIGGATLVPARHAQGPEELVKLADVRLYEAKNAGRNRVAWSARPTPDAPPVGEVFG</sequence>
<dbReference type="SUPFAM" id="SSF55073">
    <property type="entry name" value="Nucleotide cyclase"/>
    <property type="match status" value="1"/>
</dbReference>
<dbReference type="InterPro" id="IPR001789">
    <property type="entry name" value="Sig_transdc_resp-reg_receiver"/>
</dbReference>
<evidence type="ECO:0000256" key="1">
    <source>
        <dbReference type="ARBA" id="ARBA00012528"/>
    </source>
</evidence>
<keyword evidence="3" id="KW-0597">Phosphoprotein</keyword>